<gene>
    <name evidence="1" type="ORF">SR858_09840</name>
</gene>
<name>A0ABZ0Y3K8_9BURK</name>
<sequence length="59" mass="6537">MSDDLTKTGVQDRTRINVNEPHEVAYWTGELGVTKDRLQQLVKEAGVSVKAVRERLAAG</sequence>
<protein>
    <submittedName>
        <fullName evidence="1">DUF3606 domain-containing protein</fullName>
    </submittedName>
</protein>
<evidence type="ECO:0000313" key="1">
    <source>
        <dbReference type="EMBL" id="WQH06600.1"/>
    </source>
</evidence>
<dbReference type="RefSeq" id="WP_019920606.1">
    <property type="nucleotide sequence ID" value="NZ_CP140152.1"/>
</dbReference>
<reference evidence="1 2" key="1">
    <citation type="submission" date="2023-11" db="EMBL/GenBank/DDBJ databases">
        <title>MicrobeMod: A computational toolkit for identifying prokaryotic methylation and restriction-modification with nanopore sequencing.</title>
        <authorList>
            <person name="Crits-Christoph A."/>
            <person name="Kang S.C."/>
            <person name="Lee H."/>
            <person name="Ostrov N."/>
        </authorList>
    </citation>
    <scope>NUCLEOTIDE SEQUENCE [LARGE SCALE GENOMIC DNA]</scope>
    <source>
        <strain evidence="1 2">ATCC 25935</strain>
    </source>
</reference>
<dbReference type="Pfam" id="PF12244">
    <property type="entry name" value="DUF3606"/>
    <property type="match status" value="1"/>
</dbReference>
<keyword evidence="2" id="KW-1185">Reference proteome</keyword>
<dbReference type="Proteomes" id="UP001326110">
    <property type="component" value="Chromosome"/>
</dbReference>
<dbReference type="GeneID" id="43162480"/>
<dbReference type="InterPro" id="IPR022037">
    <property type="entry name" value="DUF3606"/>
</dbReference>
<evidence type="ECO:0000313" key="2">
    <source>
        <dbReference type="Proteomes" id="UP001326110"/>
    </source>
</evidence>
<organism evidence="1 2">
    <name type="scientific">Duganella zoogloeoides</name>
    <dbReference type="NCBI Taxonomy" id="75659"/>
    <lineage>
        <taxon>Bacteria</taxon>
        <taxon>Pseudomonadati</taxon>
        <taxon>Pseudomonadota</taxon>
        <taxon>Betaproteobacteria</taxon>
        <taxon>Burkholderiales</taxon>
        <taxon>Oxalobacteraceae</taxon>
        <taxon>Telluria group</taxon>
        <taxon>Duganella</taxon>
    </lineage>
</organism>
<accession>A0ABZ0Y3K8</accession>
<proteinExistence type="predicted"/>
<dbReference type="EMBL" id="CP140152">
    <property type="protein sequence ID" value="WQH06600.1"/>
    <property type="molecule type" value="Genomic_DNA"/>
</dbReference>